<feature type="domain" description="Amidohydrolase-related" evidence="1">
    <location>
        <begin position="23"/>
        <end position="249"/>
    </location>
</feature>
<protein>
    <submittedName>
        <fullName evidence="2">4-sulfomuconolactone hydrolase</fullName>
        <ecNumber evidence="2">3.1.1.92</ecNumber>
    </submittedName>
</protein>
<dbReference type="PANTHER" id="PTHR35563">
    <property type="entry name" value="BARREL METAL-DEPENDENT HYDROLASE, PUTATIVE (AFU_ORTHOLOGUE AFUA_1G16240)-RELATED"/>
    <property type="match status" value="1"/>
</dbReference>
<dbReference type="PANTHER" id="PTHR35563:SF2">
    <property type="entry name" value="BARREL METAL-DEPENDENT HYDROLASE, PUTATIVE (AFU_ORTHOLOGUE AFUA_1G16240)-RELATED"/>
    <property type="match status" value="1"/>
</dbReference>
<sequence length="267" mass="30613">MIIEWNAHMFSPDTGRYPLHEYAAYQPEMSHHPEDPLAAYIDHMENEGIDRAIIVHPEPYGDAHHLVLECLKRQPERLKGTSLYYPNDSDAPKKLADLVAQEPRIIATRFHAHRGKEMYLDSFSDRGVRALWEKAVELGLIVELHIGPNYAHQLDQALRDIPETVALIDHLAEPHMGHAFEYADVLELAAHENTYMKLSGLNHFATDEPYYESVIPFTRRVIKEFGPNRMVWGSGTPAIVDKHMADYSDKDRANVKGLNLMKLLDWN</sequence>
<dbReference type="GO" id="GO:0102998">
    <property type="term" value="F:4-sulfomuconolactone hydrolase activity"/>
    <property type="evidence" value="ECO:0007669"/>
    <property type="project" value="UniProtKB-EC"/>
</dbReference>
<dbReference type="SUPFAM" id="SSF51556">
    <property type="entry name" value="Metallo-dependent hydrolases"/>
    <property type="match status" value="1"/>
</dbReference>
<dbReference type="InterPro" id="IPR052358">
    <property type="entry name" value="Aro_Compnd_Degr_Hydrolases"/>
</dbReference>
<dbReference type="InterPro" id="IPR006680">
    <property type="entry name" value="Amidohydro-rel"/>
</dbReference>
<dbReference type="EMBL" id="CP029803">
    <property type="protein sequence ID" value="AWT59535.1"/>
    <property type="molecule type" value="Genomic_DNA"/>
</dbReference>
<gene>
    <name evidence="2" type="ORF">DF168_00725</name>
</gene>
<accession>A0A2Z4ADR1</accession>
<dbReference type="AlphaFoldDB" id="A0A2Z4ADR1"/>
<dbReference type="InterPro" id="IPR032466">
    <property type="entry name" value="Metal_Hydrolase"/>
</dbReference>
<reference evidence="2 3" key="1">
    <citation type="submission" date="2018-06" db="EMBL/GenBank/DDBJ databases">
        <title>Draft Genome Sequence of a Novel Marine Bacterium Related to the Verrucomicrobia.</title>
        <authorList>
            <person name="Vosseberg J."/>
            <person name="Martijn J."/>
            <person name="Ettema T.J.G."/>
        </authorList>
    </citation>
    <scope>NUCLEOTIDE SEQUENCE [LARGE SCALE GENOMIC DNA]</scope>
    <source>
        <strain evidence="2">TARA_B100001123</strain>
    </source>
</reference>
<dbReference type="Gene3D" id="3.20.20.140">
    <property type="entry name" value="Metal-dependent hydrolases"/>
    <property type="match status" value="1"/>
</dbReference>
<name>A0A2Z4ADR1_9BACT</name>
<evidence type="ECO:0000259" key="1">
    <source>
        <dbReference type="Pfam" id="PF04909"/>
    </source>
</evidence>
<organism evidence="2 3">
    <name type="scientific">Candidatus Moanibacter tarae</name>
    <dbReference type="NCBI Taxonomy" id="2200854"/>
    <lineage>
        <taxon>Bacteria</taxon>
        <taxon>Pseudomonadati</taxon>
        <taxon>Verrucomicrobiota</taxon>
        <taxon>Opitutia</taxon>
        <taxon>Puniceicoccales</taxon>
        <taxon>Puniceicoccales incertae sedis</taxon>
        <taxon>Candidatus Moanibacter</taxon>
    </lineage>
</organism>
<dbReference type="Proteomes" id="UP000247465">
    <property type="component" value="Chromosome"/>
</dbReference>
<dbReference type="KEGG" id="mtar:DF168_00725"/>
<dbReference type="Pfam" id="PF04909">
    <property type="entry name" value="Amidohydro_2"/>
    <property type="match status" value="1"/>
</dbReference>
<evidence type="ECO:0000313" key="3">
    <source>
        <dbReference type="Proteomes" id="UP000247465"/>
    </source>
</evidence>
<evidence type="ECO:0000313" key="2">
    <source>
        <dbReference type="EMBL" id="AWT59535.1"/>
    </source>
</evidence>
<dbReference type="EC" id="3.1.1.92" evidence="2"/>
<proteinExistence type="predicted"/>
<keyword evidence="2" id="KW-0378">Hydrolase</keyword>